<comment type="caution">
    <text evidence="1">The sequence shown here is derived from an EMBL/GenBank/DDBJ whole genome shotgun (WGS) entry which is preliminary data.</text>
</comment>
<dbReference type="EMBL" id="QYYD01000001">
    <property type="protein sequence ID" value="RJF78798.1"/>
    <property type="molecule type" value="Genomic_DNA"/>
</dbReference>
<dbReference type="Proteomes" id="UP000285523">
    <property type="component" value="Unassembled WGS sequence"/>
</dbReference>
<organism evidence="1 2">
    <name type="scientific">Rhodopseudomonas palustris</name>
    <dbReference type="NCBI Taxonomy" id="1076"/>
    <lineage>
        <taxon>Bacteria</taxon>
        <taxon>Pseudomonadati</taxon>
        <taxon>Pseudomonadota</taxon>
        <taxon>Alphaproteobacteria</taxon>
        <taxon>Hyphomicrobiales</taxon>
        <taxon>Nitrobacteraceae</taxon>
        <taxon>Rhodopseudomonas</taxon>
    </lineage>
</organism>
<reference evidence="1 2" key="1">
    <citation type="submission" date="2018-09" db="EMBL/GenBank/DDBJ databases">
        <title>Draft genome sequence of Rhodopseudomonas palustris 2.1.18.</title>
        <authorList>
            <person name="Robertson S.L."/>
            <person name="Meyer T.E."/>
            <person name="Kyndt J.A."/>
        </authorList>
    </citation>
    <scope>NUCLEOTIDE SEQUENCE [LARGE SCALE GENOMIC DNA]</scope>
    <source>
        <strain evidence="1 2">2.1.18</strain>
    </source>
</reference>
<dbReference type="OrthoDB" id="8256430at2"/>
<evidence type="ECO:0000313" key="2">
    <source>
        <dbReference type="Proteomes" id="UP000285523"/>
    </source>
</evidence>
<sequence length="81" mass="8695">MTHTTRSFAFQFKPDSSGLVPGIHAFSAGWAQDVDGRDEPGHDELIETSRSAYGRAGAFYLHGLTALTSSLPMAPARTKSL</sequence>
<accession>A0A418VR14</accession>
<protein>
    <submittedName>
        <fullName evidence="1">Uncharacterized protein</fullName>
    </submittedName>
</protein>
<gene>
    <name evidence="1" type="ORF">D4Q52_01195</name>
</gene>
<name>A0A418VR14_RHOPL</name>
<proteinExistence type="predicted"/>
<dbReference type="AlphaFoldDB" id="A0A418VR14"/>
<evidence type="ECO:0000313" key="1">
    <source>
        <dbReference type="EMBL" id="RJF78798.1"/>
    </source>
</evidence>